<keyword evidence="1" id="KW-0723">Serine/threonine-protein kinase</keyword>
<dbReference type="RefSeq" id="XP_053023604.1">
    <property type="nucleotide sequence ID" value="XM_053172355.1"/>
</dbReference>
<keyword evidence="4" id="KW-0418">Kinase</keyword>
<dbReference type="InterPro" id="IPR011009">
    <property type="entry name" value="Kinase-like_dom_sf"/>
</dbReference>
<keyword evidence="2" id="KW-0808">Transferase</keyword>
<evidence type="ECO:0000256" key="4">
    <source>
        <dbReference type="ARBA" id="ARBA00022777"/>
    </source>
</evidence>
<name>A0ABY7CRZ8_9BASI</name>
<proteinExistence type="predicted"/>
<keyword evidence="3" id="KW-0547">Nucleotide-binding</keyword>
<dbReference type="Proteomes" id="UP001164743">
    <property type="component" value="Chromosome 9A"/>
</dbReference>
<evidence type="ECO:0000313" key="7">
    <source>
        <dbReference type="Proteomes" id="UP001164743"/>
    </source>
</evidence>
<keyword evidence="7" id="KW-1185">Reference proteome</keyword>
<dbReference type="SUPFAM" id="SSF56112">
    <property type="entry name" value="Protein kinase-like (PK-like)"/>
    <property type="match status" value="1"/>
</dbReference>
<evidence type="ECO:0000256" key="5">
    <source>
        <dbReference type="ARBA" id="ARBA00022840"/>
    </source>
</evidence>
<evidence type="ECO:0000313" key="6">
    <source>
        <dbReference type="EMBL" id="WAQ88049.1"/>
    </source>
</evidence>
<evidence type="ECO:0000256" key="2">
    <source>
        <dbReference type="ARBA" id="ARBA00022679"/>
    </source>
</evidence>
<sequence length="202" mass="23013">MVQSPGFRTPEVNIKAAWDHQIDIWSFGSLMFVLLTGINVFHTPEPYNRAEHLNWFVEWLGHCPFHMITAEKCISMMIFEMDIIKKMEGMEDCSHHNKQTLSSTHLTTHPAQSRRTKKNIQLILIPVASRLVACNGSHNKIHQATTIDRLSKSQPEISLRQGSGTFSRTWATPSARLANKSWDLAEFDTFFDACAINHLPPT</sequence>
<organism evidence="6 7">
    <name type="scientific">Puccinia triticina</name>
    <dbReference type="NCBI Taxonomy" id="208348"/>
    <lineage>
        <taxon>Eukaryota</taxon>
        <taxon>Fungi</taxon>
        <taxon>Dikarya</taxon>
        <taxon>Basidiomycota</taxon>
        <taxon>Pucciniomycotina</taxon>
        <taxon>Pucciniomycetes</taxon>
        <taxon>Pucciniales</taxon>
        <taxon>Pucciniaceae</taxon>
        <taxon>Puccinia</taxon>
    </lineage>
</organism>
<dbReference type="PANTHER" id="PTHR45646:SF11">
    <property type="entry name" value="SERINE_THREONINE-PROTEIN KINASE DOA"/>
    <property type="match status" value="1"/>
</dbReference>
<dbReference type="GeneID" id="77813250"/>
<dbReference type="InterPro" id="IPR051175">
    <property type="entry name" value="CLK_kinases"/>
</dbReference>
<dbReference type="Gene3D" id="1.10.510.10">
    <property type="entry name" value="Transferase(Phosphotransferase) domain 1"/>
    <property type="match status" value="1"/>
</dbReference>
<keyword evidence="5" id="KW-0067">ATP-binding</keyword>
<dbReference type="PANTHER" id="PTHR45646">
    <property type="entry name" value="SERINE/THREONINE-PROTEIN KINASE DOA-RELATED"/>
    <property type="match status" value="1"/>
</dbReference>
<reference evidence="6" key="1">
    <citation type="submission" date="2022-10" db="EMBL/GenBank/DDBJ databases">
        <title>Puccinia triticina Genome sequencing and assembly.</title>
        <authorList>
            <person name="Li C."/>
        </authorList>
    </citation>
    <scope>NUCLEOTIDE SEQUENCE</scope>
    <source>
        <strain evidence="6">Pt15</strain>
    </source>
</reference>
<gene>
    <name evidence="6" type="ORF">PtA15_9A174</name>
</gene>
<protein>
    <recommendedName>
        <fullName evidence="8">Protein kinase domain-containing protein</fullName>
    </recommendedName>
</protein>
<evidence type="ECO:0000256" key="3">
    <source>
        <dbReference type="ARBA" id="ARBA00022741"/>
    </source>
</evidence>
<evidence type="ECO:0000256" key="1">
    <source>
        <dbReference type="ARBA" id="ARBA00022527"/>
    </source>
</evidence>
<accession>A0ABY7CRZ8</accession>
<dbReference type="EMBL" id="CP110429">
    <property type="protein sequence ID" value="WAQ88049.1"/>
    <property type="molecule type" value="Genomic_DNA"/>
</dbReference>
<evidence type="ECO:0008006" key="8">
    <source>
        <dbReference type="Google" id="ProtNLM"/>
    </source>
</evidence>